<evidence type="ECO:0000256" key="7">
    <source>
        <dbReference type="SAM" id="MobiDB-lite"/>
    </source>
</evidence>
<dbReference type="OrthoDB" id="20524at2759"/>
<dbReference type="GO" id="GO:0007094">
    <property type="term" value="P:mitotic spindle assembly checkpoint signaling"/>
    <property type="evidence" value="ECO:0007669"/>
    <property type="project" value="TreeGrafter"/>
</dbReference>
<dbReference type="InterPro" id="IPR017441">
    <property type="entry name" value="Protein_kinase_ATP_BS"/>
</dbReference>
<dbReference type="GO" id="GO:0004712">
    <property type="term" value="F:protein serine/threonine/tyrosine kinase activity"/>
    <property type="evidence" value="ECO:0007669"/>
    <property type="project" value="TreeGrafter"/>
</dbReference>
<dbReference type="InterPro" id="IPR008271">
    <property type="entry name" value="Ser/Thr_kinase_AS"/>
</dbReference>
<evidence type="ECO:0000256" key="2">
    <source>
        <dbReference type="ARBA" id="ARBA00022679"/>
    </source>
</evidence>
<dbReference type="PROSITE" id="PS50011">
    <property type="entry name" value="PROTEIN_KINASE_DOM"/>
    <property type="match status" value="1"/>
</dbReference>
<sequence>MTSYAPSRIEVDEDDTNNPSMPPILSDYARELLAEKMRSTSGPPSAHNTSVPGRLRSYGREIRDPRELSSSSRRAPITTTPARAHHMAAASTTQDDIMDSDSPERPSPYSPQTPGVGLRTKTTNATSTAPNNHNNGHTQTTRVRRIGRGLGPPKRAPPPSEGGVPVPVGDEMVVEEVISNETGDLSPQMNRLRFSENHHGNGVSPNRSGLVRSDRSARSDRSMADRSGSSGMGGYKSSPLSGPRLHERQVLAPVSPNTLPPPRMDKLMHNEEQQWRERMAREEEREREWQRHERERQERERQESERLERIERERMEKEHMERVERERMELDRQRARERERERERERDRERERERERERDLERERERERDRERDRDRDLDISSVQAYDKRKITINGKQYVRLEKLGRGGSSVVYKVQAAGAKDVYAVKKVIFDDVDESVIKGFKGEIDLLMRLKHENRVVELMDYEMRSSQVYVVMECGEIDLAHILNNRLNQPLDISFVRYYATELLKCVDAVHRNGIVHSDLKPANFLLVKGILKIIDFGIANVVPDYTANVHRDAQMGTPNYMAPEALIETKNSNGVGPRIKIGKPSDIWSCGCIIYQMIYGKPPYADFQGMTRIVAIINEKTVVQYPAITPLGNVPVPPAAIEAIKGCLIRESNRRWTLEQVMDHGFLNPMAVQKDFIKNLLSNAIDYGQAHTEKVRGRELQKLVDSVWMSLSKEEINRK</sequence>
<dbReference type="InterPro" id="IPR027084">
    <property type="entry name" value="Mps1_cat"/>
</dbReference>
<dbReference type="PROSITE" id="PS00108">
    <property type="entry name" value="PROTEIN_KINASE_ST"/>
    <property type="match status" value="1"/>
</dbReference>
<protein>
    <submittedName>
        <fullName evidence="8">Kinase-like domain-containing protein</fullName>
    </submittedName>
</protein>
<gene>
    <name evidence="8" type="ORF">B0I71DRAFT_127260</name>
</gene>
<dbReference type="VEuPathDB" id="FungiDB:YALI1_F10900g"/>
<accession>A0A371CE58</accession>
<dbReference type="FunFam" id="3.30.200.20:FF:000131">
    <property type="entry name" value="Dual specificity protein kinase TTK"/>
    <property type="match status" value="1"/>
</dbReference>
<dbReference type="PROSITE" id="PS00107">
    <property type="entry name" value="PROTEIN_KINASE_ATP"/>
    <property type="match status" value="1"/>
</dbReference>
<dbReference type="AlphaFoldDB" id="A0A371CE58"/>
<keyword evidence="2" id="KW-0808">Transferase</keyword>
<keyword evidence="5 6" id="KW-0067">ATP-binding</keyword>
<evidence type="ECO:0000256" key="5">
    <source>
        <dbReference type="ARBA" id="ARBA00022840"/>
    </source>
</evidence>
<dbReference type="SUPFAM" id="SSF56112">
    <property type="entry name" value="Protein kinase-like (PK-like)"/>
    <property type="match status" value="1"/>
</dbReference>
<name>A0A371CE58_YARLL</name>
<feature type="region of interest" description="Disordered" evidence="7">
    <location>
        <begin position="1"/>
        <end position="366"/>
    </location>
</feature>
<dbReference type="InterPro" id="IPR011009">
    <property type="entry name" value="Kinase-like_dom_sf"/>
</dbReference>
<dbReference type="Gene3D" id="1.10.510.10">
    <property type="entry name" value="Transferase(Phosphotransferase) domain 1"/>
    <property type="match status" value="1"/>
</dbReference>
<reference evidence="8 9" key="1">
    <citation type="submission" date="2018-07" db="EMBL/GenBank/DDBJ databases">
        <title>Draft Genome Assemblies for Five Robust Yarrowia lipolytica Strains Exhibiting High Lipid Production and Pentose Sugar Utilization and Sugar Alcohol Secretion from Undetoxified Lignocellulosic Biomass Hydrolysates.</title>
        <authorList>
            <consortium name="DOE Joint Genome Institute"/>
            <person name="Walker C."/>
            <person name="Ryu S."/>
            <person name="Na H."/>
            <person name="Zane M."/>
            <person name="LaButti K."/>
            <person name="Lipzen A."/>
            <person name="Haridas S."/>
            <person name="Barry K."/>
            <person name="Grigoriev I.V."/>
            <person name="Quarterman J."/>
            <person name="Slininger P."/>
            <person name="Dien B."/>
            <person name="Trinh C.T."/>
        </authorList>
    </citation>
    <scope>NUCLEOTIDE SEQUENCE [LARGE SCALE GENOMIC DNA]</scope>
    <source>
        <strain evidence="8 9">YB392</strain>
    </source>
</reference>
<dbReference type="Pfam" id="PF00069">
    <property type="entry name" value="Pkinase"/>
    <property type="match status" value="1"/>
</dbReference>
<dbReference type="EMBL" id="KZ857325">
    <property type="protein sequence ID" value="RDW28559.1"/>
    <property type="molecule type" value="Genomic_DNA"/>
</dbReference>
<feature type="compositionally biased region" description="Polar residues" evidence="7">
    <location>
        <begin position="120"/>
        <end position="141"/>
    </location>
</feature>
<dbReference type="PANTHER" id="PTHR22974:SF21">
    <property type="entry name" value="DUAL SPECIFICITY PROTEIN KINASE TTK"/>
    <property type="match status" value="1"/>
</dbReference>
<proteinExistence type="predicted"/>
<dbReference type="InterPro" id="IPR000719">
    <property type="entry name" value="Prot_kinase_dom"/>
</dbReference>
<feature type="compositionally biased region" description="Basic and acidic residues" evidence="7">
    <location>
        <begin position="58"/>
        <end position="67"/>
    </location>
</feature>
<dbReference type="GO" id="GO:0004674">
    <property type="term" value="F:protein serine/threonine kinase activity"/>
    <property type="evidence" value="ECO:0007669"/>
    <property type="project" value="UniProtKB-KW"/>
</dbReference>
<dbReference type="GO" id="GO:0005524">
    <property type="term" value="F:ATP binding"/>
    <property type="evidence" value="ECO:0007669"/>
    <property type="project" value="UniProtKB-UniRule"/>
</dbReference>
<evidence type="ECO:0000256" key="4">
    <source>
        <dbReference type="ARBA" id="ARBA00022777"/>
    </source>
</evidence>
<feature type="compositionally biased region" description="Polar residues" evidence="7">
    <location>
        <begin position="179"/>
        <end position="189"/>
    </location>
</feature>
<feature type="compositionally biased region" description="Low complexity" evidence="7">
    <location>
        <begin position="161"/>
        <end position="177"/>
    </location>
</feature>
<dbReference type="CDD" id="cd14131">
    <property type="entry name" value="PKc_Mps1"/>
    <property type="match status" value="1"/>
</dbReference>
<dbReference type="GO" id="GO:0000776">
    <property type="term" value="C:kinetochore"/>
    <property type="evidence" value="ECO:0007669"/>
    <property type="project" value="TreeGrafter"/>
</dbReference>
<evidence type="ECO:0000256" key="6">
    <source>
        <dbReference type="PROSITE-ProRule" id="PRU10141"/>
    </source>
</evidence>
<keyword evidence="1" id="KW-0723">Serine/threonine-protein kinase</keyword>
<dbReference type="GO" id="GO:0033316">
    <property type="term" value="P:meiotic spindle assembly checkpoint signaling"/>
    <property type="evidence" value="ECO:0007669"/>
    <property type="project" value="TreeGrafter"/>
</dbReference>
<organism evidence="8 9">
    <name type="scientific">Yarrowia lipolytica</name>
    <name type="common">Candida lipolytica</name>
    <dbReference type="NCBI Taxonomy" id="4952"/>
    <lineage>
        <taxon>Eukaryota</taxon>
        <taxon>Fungi</taxon>
        <taxon>Dikarya</taxon>
        <taxon>Ascomycota</taxon>
        <taxon>Saccharomycotina</taxon>
        <taxon>Dipodascomycetes</taxon>
        <taxon>Dipodascales</taxon>
        <taxon>Dipodascales incertae sedis</taxon>
        <taxon>Yarrowia</taxon>
    </lineage>
</organism>
<feature type="compositionally biased region" description="Basic and acidic residues" evidence="7">
    <location>
        <begin position="263"/>
        <end position="366"/>
    </location>
</feature>
<dbReference type="SMART" id="SM00220">
    <property type="entry name" value="S_TKc"/>
    <property type="match status" value="1"/>
</dbReference>
<feature type="compositionally biased region" description="Basic and acidic residues" evidence="7">
    <location>
        <begin position="28"/>
        <end position="38"/>
    </location>
</feature>
<dbReference type="VEuPathDB" id="FungiDB:YALI0_F07557g"/>
<dbReference type="Gene3D" id="3.30.200.20">
    <property type="entry name" value="Phosphorylase Kinase, domain 1"/>
    <property type="match status" value="1"/>
</dbReference>
<evidence type="ECO:0000256" key="3">
    <source>
        <dbReference type="ARBA" id="ARBA00022741"/>
    </source>
</evidence>
<keyword evidence="3 6" id="KW-0547">Nucleotide-binding</keyword>
<dbReference type="GO" id="GO:0034501">
    <property type="term" value="P:protein localization to kinetochore"/>
    <property type="evidence" value="ECO:0007669"/>
    <property type="project" value="TreeGrafter"/>
</dbReference>
<keyword evidence="4 8" id="KW-0418">Kinase</keyword>
<evidence type="ECO:0000313" key="9">
    <source>
        <dbReference type="Proteomes" id="UP000256601"/>
    </source>
</evidence>
<dbReference type="PANTHER" id="PTHR22974">
    <property type="entry name" value="MIXED LINEAGE PROTEIN KINASE"/>
    <property type="match status" value="1"/>
</dbReference>
<evidence type="ECO:0000313" key="8">
    <source>
        <dbReference type="EMBL" id="RDW28559.1"/>
    </source>
</evidence>
<dbReference type="GO" id="GO:0005634">
    <property type="term" value="C:nucleus"/>
    <property type="evidence" value="ECO:0007669"/>
    <property type="project" value="TreeGrafter"/>
</dbReference>
<dbReference type="GO" id="GO:0098813">
    <property type="term" value="P:nuclear chromosome segregation"/>
    <property type="evidence" value="ECO:0007669"/>
    <property type="project" value="UniProtKB-ARBA"/>
</dbReference>
<feature type="compositionally biased region" description="Polar residues" evidence="7">
    <location>
        <begin position="68"/>
        <end position="81"/>
    </location>
</feature>
<feature type="compositionally biased region" description="Polar residues" evidence="7">
    <location>
        <begin position="39"/>
        <end position="51"/>
    </location>
</feature>
<feature type="compositionally biased region" description="Basic and acidic residues" evidence="7">
    <location>
        <begin position="212"/>
        <end position="224"/>
    </location>
</feature>
<dbReference type="Proteomes" id="UP000256601">
    <property type="component" value="Unassembled WGS sequence"/>
</dbReference>
<evidence type="ECO:0000256" key="1">
    <source>
        <dbReference type="ARBA" id="ARBA00022527"/>
    </source>
</evidence>
<feature type="binding site" evidence="6">
    <location>
        <position position="428"/>
    </location>
    <ligand>
        <name>ATP</name>
        <dbReference type="ChEBI" id="CHEBI:30616"/>
    </ligand>
</feature>